<dbReference type="EMBL" id="JACTAM010000010">
    <property type="protein sequence ID" value="KAI2659718.1"/>
    <property type="molecule type" value="Genomic_DNA"/>
</dbReference>
<dbReference type="PROSITE" id="PS51746">
    <property type="entry name" value="PPM_2"/>
    <property type="match status" value="1"/>
</dbReference>
<feature type="region of interest" description="Disordered" evidence="5">
    <location>
        <begin position="530"/>
        <end position="563"/>
    </location>
</feature>
<evidence type="ECO:0000256" key="1">
    <source>
        <dbReference type="ARBA" id="ARBA00022723"/>
    </source>
</evidence>
<evidence type="ECO:0000256" key="4">
    <source>
        <dbReference type="RuleBase" id="RU003465"/>
    </source>
</evidence>
<dbReference type="InterPro" id="IPR036457">
    <property type="entry name" value="PPM-type-like_dom_sf"/>
</dbReference>
<evidence type="ECO:0000259" key="6">
    <source>
        <dbReference type="PROSITE" id="PS51746"/>
    </source>
</evidence>
<feature type="domain" description="PPM-type phosphatase" evidence="6">
    <location>
        <begin position="152"/>
        <end position="409"/>
    </location>
</feature>
<dbReference type="Proteomes" id="UP000830375">
    <property type="component" value="Unassembled WGS sequence"/>
</dbReference>
<comment type="caution">
    <text evidence="7">The sequence shown here is derived from an EMBL/GenBank/DDBJ whole genome shotgun (WGS) entry which is preliminary data.</text>
</comment>
<keyword evidence="2 4" id="KW-0378">Hydrolase</keyword>
<dbReference type="CDD" id="cd00143">
    <property type="entry name" value="PP2Cc"/>
    <property type="match status" value="1"/>
</dbReference>
<feature type="compositionally biased region" description="Acidic residues" evidence="5">
    <location>
        <begin position="419"/>
        <end position="443"/>
    </location>
</feature>
<dbReference type="InterPro" id="IPR015655">
    <property type="entry name" value="PP2C"/>
</dbReference>
<evidence type="ECO:0000256" key="3">
    <source>
        <dbReference type="ARBA" id="ARBA00022912"/>
    </source>
</evidence>
<dbReference type="SUPFAM" id="SSF81606">
    <property type="entry name" value="PP2C-like"/>
    <property type="match status" value="1"/>
</dbReference>
<dbReference type="Pfam" id="PF00481">
    <property type="entry name" value="PP2C"/>
    <property type="match status" value="1"/>
</dbReference>
<accession>A0ABQ8MA15</accession>
<feature type="region of interest" description="Disordered" evidence="5">
    <location>
        <begin position="412"/>
        <end position="468"/>
    </location>
</feature>
<dbReference type="PANTHER" id="PTHR13832:SF535">
    <property type="entry name" value="PROTEIN PHOSPHATASE 1E"/>
    <property type="match status" value="1"/>
</dbReference>
<dbReference type="PROSITE" id="PS01032">
    <property type="entry name" value="PPM_1"/>
    <property type="match status" value="1"/>
</dbReference>
<evidence type="ECO:0000313" key="8">
    <source>
        <dbReference type="Proteomes" id="UP000830375"/>
    </source>
</evidence>
<dbReference type="PANTHER" id="PTHR13832">
    <property type="entry name" value="PROTEIN PHOSPHATASE 2C"/>
    <property type="match status" value="1"/>
</dbReference>
<comment type="similarity">
    <text evidence="4">Belongs to the PP2C family.</text>
</comment>
<keyword evidence="3 4" id="KW-0904">Protein phosphatase</keyword>
<protein>
    <submittedName>
        <fullName evidence="7">Protein phosphatase 1E</fullName>
    </submittedName>
</protein>
<dbReference type="InterPro" id="IPR001932">
    <property type="entry name" value="PPM-type_phosphatase-like_dom"/>
</dbReference>
<dbReference type="InterPro" id="IPR000222">
    <property type="entry name" value="PP2C_BS"/>
</dbReference>
<dbReference type="Gene3D" id="3.60.40.10">
    <property type="entry name" value="PPM-type phosphatase domain"/>
    <property type="match status" value="1"/>
</dbReference>
<evidence type="ECO:0000256" key="2">
    <source>
        <dbReference type="ARBA" id="ARBA00022801"/>
    </source>
</evidence>
<name>A0ABQ8MA15_LABRO</name>
<evidence type="ECO:0000256" key="5">
    <source>
        <dbReference type="SAM" id="MobiDB-lite"/>
    </source>
</evidence>
<keyword evidence="1" id="KW-0479">Metal-binding</keyword>
<feature type="region of interest" description="Disordered" evidence="5">
    <location>
        <begin position="609"/>
        <end position="638"/>
    </location>
</feature>
<keyword evidence="8" id="KW-1185">Reference proteome</keyword>
<proteinExistence type="inferred from homology"/>
<reference evidence="7 8" key="1">
    <citation type="submission" date="2022-01" db="EMBL/GenBank/DDBJ databases">
        <title>A high-quality chromosome-level genome assembly of rohu carp, Labeo rohita.</title>
        <authorList>
            <person name="Arick M.A. II"/>
            <person name="Hsu C.-Y."/>
            <person name="Magbanua Z."/>
            <person name="Pechanova O."/>
            <person name="Grover C."/>
            <person name="Miller E."/>
            <person name="Thrash A."/>
            <person name="Ezzel L."/>
            <person name="Alam S."/>
            <person name="Benzie J."/>
            <person name="Hamilton M."/>
            <person name="Karsi A."/>
            <person name="Lawrence M.L."/>
            <person name="Peterson D.G."/>
        </authorList>
    </citation>
    <scope>NUCLEOTIDE SEQUENCE [LARGE SCALE GENOMIC DNA]</scope>
    <source>
        <strain evidence="8">BAU-BD-2019</strain>
        <tissue evidence="7">Blood</tissue>
    </source>
</reference>
<organism evidence="7 8">
    <name type="scientific">Labeo rohita</name>
    <name type="common">Indian major carp</name>
    <name type="synonym">Cyprinus rohita</name>
    <dbReference type="NCBI Taxonomy" id="84645"/>
    <lineage>
        <taxon>Eukaryota</taxon>
        <taxon>Metazoa</taxon>
        <taxon>Chordata</taxon>
        <taxon>Craniata</taxon>
        <taxon>Vertebrata</taxon>
        <taxon>Euteleostomi</taxon>
        <taxon>Actinopterygii</taxon>
        <taxon>Neopterygii</taxon>
        <taxon>Teleostei</taxon>
        <taxon>Ostariophysi</taxon>
        <taxon>Cypriniformes</taxon>
        <taxon>Cyprinidae</taxon>
        <taxon>Labeoninae</taxon>
        <taxon>Labeonini</taxon>
        <taxon>Labeo</taxon>
    </lineage>
</organism>
<evidence type="ECO:0000313" key="7">
    <source>
        <dbReference type="EMBL" id="KAI2659718.1"/>
    </source>
</evidence>
<gene>
    <name evidence="7" type="ORF">H4Q32_022234</name>
</gene>
<dbReference type="SMART" id="SM00332">
    <property type="entry name" value="PP2Cc"/>
    <property type="match status" value="1"/>
</dbReference>
<sequence>MKATTPIIPHSNAASSNNCPFSLAAALARGTADSILQSDLSVYYLNKSVEDGTDTLPLGRWPLLPTVLDSASTVHLISGSSTLPFQYDIAVKSVRLQLRVFMFACVTCNMLFASTEIDSVKLARLIFNKLCETCCHWLKEFPYRRRHLPYYETSIHAIKNMRRKMEDKHVVIPDFNTLFNLQDQEEQAFFAVFDGHGGVDAAIYAANHLHVNLVRQEMFSQDAGEALCHSFKLTDERFIQKASRENLRCGTTGVVTFLRGRTLYVAWLGDSQVMMVKRGQPVELMKPHKPDREDEKKRIEALGGCVIWFGTWRVNGSLSVSRAIGDSEHKPYICGDADCTAFNLDGSEDYLILACDGFYDTVNPEEAVRVVSDHLQENNGDTAMVAHKLVASARDAGSSDNITVIVVFLRDPRLPPPSDEPEEEQEEEPVEDAGEEEEEEEVESLQSELVCQDGGAENGGKNRGGWPLQQCSAPADLAYEDRMDSFTDRTSLSITGPDLRAETGCFRLPASSSLPPTRTVMADLIPPYGGAGAAWRPYQEDGPSGYRQKPQPKPRVPSYTQTTSDGQLLEVAALFPQEGRRKRRLEVMPLRRESQRLIRRARESHGPLSCFPSVPYPLRSPERKPGIAFPHVTHSKRV</sequence>